<feature type="region of interest" description="Disordered" evidence="2">
    <location>
        <begin position="164"/>
        <end position="186"/>
    </location>
</feature>
<dbReference type="HOGENOM" id="CLU_006211_1_0_1"/>
<feature type="compositionally biased region" description="Polar residues" evidence="2">
    <location>
        <begin position="174"/>
        <end position="184"/>
    </location>
</feature>
<dbReference type="Proteomes" id="UP000008144">
    <property type="component" value="Unassembled WGS sequence"/>
</dbReference>
<dbReference type="Pfam" id="PF15903">
    <property type="entry name" value="PL48"/>
    <property type="match status" value="1"/>
</dbReference>
<dbReference type="STRING" id="7719.ENSCINP00000036144"/>
<protein>
    <submittedName>
        <fullName evidence="4">Rho family-interacting cell polarization regulator 2-like</fullName>
    </submittedName>
</protein>
<accession>A0A1W2WBF2</accession>
<comment type="similarity">
    <text evidence="1">Belongs to the RIPOR family.</text>
</comment>
<evidence type="ECO:0000313" key="5">
    <source>
        <dbReference type="Proteomes" id="UP000008144"/>
    </source>
</evidence>
<dbReference type="InterPro" id="IPR011989">
    <property type="entry name" value="ARM-like"/>
</dbReference>
<evidence type="ECO:0000313" key="4">
    <source>
        <dbReference type="Ensembl" id="ENSCINP00000036144.1"/>
    </source>
</evidence>
<dbReference type="OMA" id="FIQATHE"/>
<dbReference type="InterPro" id="IPR026136">
    <property type="entry name" value="RIPOR3"/>
</dbReference>
<dbReference type="KEGG" id="cin:100185181"/>
<dbReference type="GeneTree" id="ENSGT00940000153717"/>
<reference evidence="5" key="1">
    <citation type="journal article" date="2002" name="Science">
        <title>The draft genome of Ciona intestinalis: insights into chordate and vertebrate origins.</title>
        <authorList>
            <person name="Dehal P."/>
            <person name="Satou Y."/>
            <person name="Campbell R.K."/>
            <person name="Chapman J."/>
            <person name="Degnan B."/>
            <person name="De Tomaso A."/>
            <person name="Davidson B."/>
            <person name="Di Gregorio A."/>
            <person name="Gelpke M."/>
            <person name="Goodstein D.M."/>
            <person name="Harafuji N."/>
            <person name="Hastings K.E."/>
            <person name="Ho I."/>
            <person name="Hotta K."/>
            <person name="Huang W."/>
            <person name="Kawashima T."/>
            <person name="Lemaire P."/>
            <person name="Martinez D."/>
            <person name="Meinertzhagen I.A."/>
            <person name="Necula S."/>
            <person name="Nonaka M."/>
            <person name="Putnam N."/>
            <person name="Rash S."/>
            <person name="Saiga H."/>
            <person name="Satake M."/>
            <person name="Terry A."/>
            <person name="Yamada L."/>
            <person name="Wang H.G."/>
            <person name="Awazu S."/>
            <person name="Azumi K."/>
            <person name="Boore J."/>
            <person name="Branno M."/>
            <person name="Chin-Bow S."/>
            <person name="DeSantis R."/>
            <person name="Doyle S."/>
            <person name="Francino P."/>
            <person name="Keys D.N."/>
            <person name="Haga S."/>
            <person name="Hayashi H."/>
            <person name="Hino K."/>
            <person name="Imai K.S."/>
            <person name="Inaba K."/>
            <person name="Kano S."/>
            <person name="Kobayashi K."/>
            <person name="Kobayashi M."/>
            <person name="Lee B.I."/>
            <person name="Makabe K.W."/>
            <person name="Manohar C."/>
            <person name="Matassi G."/>
            <person name="Medina M."/>
            <person name="Mochizuki Y."/>
            <person name="Mount S."/>
            <person name="Morishita T."/>
            <person name="Miura S."/>
            <person name="Nakayama A."/>
            <person name="Nishizaka S."/>
            <person name="Nomoto H."/>
            <person name="Ohta F."/>
            <person name="Oishi K."/>
            <person name="Rigoutsos I."/>
            <person name="Sano M."/>
            <person name="Sasaki A."/>
            <person name="Sasakura Y."/>
            <person name="Shoguchi E."/>
            <person name="Shin-i T."/>
            <person name="Spagnuolo A."/>
            <person name="Stainier D."/>
            <person name="Suzuki M.M."/>
            <person name="Tassy O."/>
            <person name="Takatori N."/>
            <person name="Tokuoka M."/>
            <person name="Yagi K."/>
            <person name="Yoshizaki F."/>
            <person name="Wada S."/>
            <person name="Zhang C."/>
            <person name="Hyatt P.D."/>
            <person name="Larimer F."/>
            <person name="Detter C."/>
            <person name="Doggett N."/>
            <person name="Glavina T."/>
            <person name="Hawkins T."/>
            <person name="Richardson P."/>
            <person name="Lucas S."/>
            <person name="Kohara Y."/>
            <person name="Levine M."/>
            <person name="Satoh N."/>
            <person name="Rokhsar D.S."/>
        </authorList>
    </citation>
    <scope>NUCLEOTIDE SEQUENCE [LARGE SCALE GENOMIC DNA]</scope>
</reference>
<evidence type="ECO:0000256" key="1">
    <source>
        <dbReference type="ARBA" id="ARBA00005744"/>
    </source>
</evidence>
<dbReference type="GeneID" id="100185181"/>
<feature type="compositionally biased region" description="Low complexity" evidence="2">
    <location>
        <begin position="164"/>
        <end position="173"/>
    </location>
</feature>
<keyword evidence="5" id="KW-1185">Reference proteome</keyword>
<dbReference type="FunCoup" id="H2Y2K9">
    <property type="interactions" value="1"/>
</dbReference>
<dbReference type="PANTHER" id="PTHR15829">
    <property type="entry name" value="PROTEIN KINASE PKN/PRK1, EFFECTOR"/>
    <property type="match status" value="1"/>
</dbReference>
<organism evidence="4 5">
    <name type="scientific">Ciona intestinalis</name>
    <name type="common">Transparent sea squirt</name>
    <name type="synonym">Ascidia intestinalis</name>
    <dbReference type="NCBI Taxonomy" id="7719"/>
    <lineage>
        <taxon>Eukaryota</taxon>
        <taxon>Metazoa</taxon>
        <taxon>Chordata</taxon>
        <taxon>Tunicata</taxon>
        <taxon>Ascidiacea</taxon>
        <taxon>Phlebobranchia</taxon>
        <taxon>Cionidae</taxon>
        <taxon>Ciona</taxon>
    </lineage>
</organism>
<reference evidence="4" key="3">
    <citation type="submission" date="2025-09" db="UniProtKB">
        <authorList>
            <consortium name="Ensembl"/>
        </authorList>
    </citation>
    <scope>IDENTIFICATION</scope>
</reference>
<name>H2Y2K9_CIOIN</name>
<feature type="region of interest" description="Disordered" evidence="2">
    <location>
        <begin position="200"/>
        <end position="223"/>
    </location>
</feature>
<dbReference type="PANTHER" id="PTHR15829:SF13">
    <property type="entry name" value="FAM65 N-TERMINAL DOMAIN-CONTAINING PROTEIN"/>
    <property type="match status" value="1"/>
</dbReference>
<dbReference type="InParanoid" id="H2Y2K9"/>
<dbReference type="Gene3D" id="1.25.10.10">
    <property type="entry name" value="Leucine-rich Repeat Variant"/>
    <property type="match status" value="1"/>
</dbReference>
<accession>H2Y2K9</accession>
<gene>
    <name evidence="4" type="primary">LOC100185181</name>
</gene>
<dbReference type="SUPFAM" id="SSF48371">
    <property type="entry name" value="ARM repeat"/>
    <property type="match status" value="1"/>
</dbReference>
<evidence type="ECO:0000256" key="2">
    <source>
        <dbReference type="SAM" id="MobiDB-lite"/>
    </source>
</evidence>
<dbReference type="Ensembl" id="ENSCINT00000034263.1">
    <property type="protein sequence ID" value="ENSCINP00000036144.1"/>
    <property type="gene ID" value="ENSCING00000022681.1"/>
</dbReference>
<sequence length="679" mass="76178">MKGLLGFARLRSGDHYEVIIRYGNQKWKMKGSVKSAFDQTWDSMEKSMQPLLSDLINIKVTEVKILGKHSLVGNVSCETKDLFKVDPQNLLVDLNDLATLKLSLQITWSPFDGYEMTPSGGSSFASNSRLRSKSVIERPSSSLASPRNRLSTAFTRPMSVIYQSSANSNSNNNHRPITSQNSLNGPIRISEPLKYYPIAEDSSSTDENRNKKSNQADNDDVFPHSKEEEAFLAAISRNVKRTLEGNVETPLSPPVPIPEVIITPKKQASYHERCISKALITVATNVNFAMDDYRGRYDDLRHLEDVLIRLLLTLKKKQKDVKTDGFQVVSSDEEESKGDADKPIYTTGKLIADEALIPHLELVEYLLKDLGQFGPLKVKEILALDKLNRQCDVIERLLDIGTSDDDVIIEEFEELEDRRDLFEMWRSCCDGRTALCVSVRTLRLELKSEHGREVRTKHTDVVDIVFPELVKRIFGRPDLSDIETKTVTLFHVIDYVNEASDSVHEDFGKLVDKLALELFITTTLSSSNRDLVLVAIKRLSSLLALRLSNLRALSHLVLDADTMIRSAAAAHIKHIATEEPMKEKALVSYAELLESPQKRDRQCACIALGFMKEKKCIPQMAYLFTCDPEKEVREAASTVLLSLGEEGEKAREAASSTLLMQTMTQQVSISNPARMGTAL</sequence>
<dbReference type="InterPro" id="IPR031780">
    <property type="entry name" value="FAM65_N"/>
</dbReference>
<proteinExistence type="inferred from homology"/>
<evidence type="ECO:0000259" key="3">
    <source>
        <dbReference type="Pfam" id="PF15903"/>
    </source>
</evidence>
<dbReference type="RefSeq" id="XP_026695259.1">
    <property type="nucleotide sequence ID" value="XM_026839458.1"/>
</dbReference>
<reference evidence="4" key="2">
    <citation type="submission" date="2025-08" db="UniProtKB">
        <authorList>
            <consortium name="Ensembl"/>
        </authorList>
    </citation>
    <scope>IDENTIFICATION</scope>
</reference>
<dbReference type="InterPro" id="IPR016024">
    <property type="entry name" value="ARM-type_fold"/>
</dbReference>
<feature type="domain" description="FAM65 N-terminal" evidence="3">
    <location>
        <begin position="1"/>
        <end position="149"/>
    </location>
</feature>
<dbReference type="AlphaFoldDB" id="H2Y2K9"/>
<dbReference type="OrthoDB" id="9999654at2759"/>